<dbReference type="EMBL" id="SRRT01000006">
    <property type="protein sequence ID" value="TGN74543.1"/>
    <property type="molecule type" value="Genomic_DNA"/>
</dbReference>
<accession>A0A4Z1CZ29</accession>
<feature type="compositionally biased region" description="Acidic residues" evidence="1">
    <location>
        <begin position="42"/>
        <end position="59"/>
    </location>
</feature>
<comment type="caution">
    <text evidence="2">The sequence shown here is derived from an EMBL/GenBank/DDBJ whole genome shotgun (WGS) entry which is preliminary data.</text>
</comment>
<evidence type="ECO:0000313" key="2">
    <source>
        <dbReference type="EMBL" id="TGN74543.1"/>
    </source>
</evidence>
<name>A0A4Z1CZ29_9ACTN</name>
<reference evidence="2 3" key="1">
    <citation type="submission" date="2019-04" db="EMBL/GenBank/DDBJ databases">
        <title>Streptomyces sp. nov. Bv016 isolated from bark of Buahinia variegata.</title>
        <authorList>
            <person name="Kanchanasin P."/>
            <person name="Tanasupawat S."/>
            <person name="Yuki M."/>
            <person name="Kudo T."/>
        </authorList>
    </citation>
    <scope>NUCLEOTIDE SEQUENCE [LARGE SCALE GENOMIC DNA]</scope>
    <source>
        <strain evidence="2 3">Bv016</strain>
    </source>
</reference>
<evidence type="ECO:0000256" key="1">
    <source>
        <dbReference type="SAM" id="MobiDB-lite"/>
    </source>
</evidence>
<sequence>MTTNEPPRRSAARAHLSQLIDMFGTDGCLRVSTTSAAGTDDLASDDGPGGDEADHEEKT</sequence>
<evidence type="ECO:0000313" key="3">
    <source>
        <dbReference type="Proteomes" id="UP000298159"/>
    </source>
</evidence>
<feature type="region of interest" description="Disordered" evidence="1">
    <location>
        <begin position="35"/>
        <end position="59"/>
    </location>
</feature>
<dbReference type="GeneID" id="95449930"/>
<proteinExistence type="predicted"/>
<dbReference type="Proteomes" id="UP000298159">
    <property type="component" value="Unassembled WGS sequence"/>
</dbReference>
<protein>
    <submittedName>
        <fullName evidence="2">Uncharacterized protein</fullName>
    </submittedName>
</protein>
<organism evidence="2 3">
    <name type="scientific">Streptomyces bauhiniae</name>
    <dbReference type="NCBI Taxonomy" id="2340725"/>
    <lineage>
        <taxon>Bacteria</taxon>
        <taxon>Bacillati</taxon>
        <taxon>Actinomycetota</taxon>
        <taxon>Actinomycetes</taxon>
        <taxon>Kitasatosporales</taxon>
        <taxon>Streptomycetaceae</taxon>
        <taxon>Streptomyces</taxon>
    </lineage>
</organism>
<dbReference type="RefSeq" id="WP_135787135.1">
    <property type="nucleotide sequence ID" value="NZ_SRRT01000006.1"/>
</dbReference>
<dbReference type="AlphaFoldDB" id="A0A4Z1CZ29"/>
<keyword evidence="3" id="KW-1185">Reference proteome</keyword>
<gene>
    <name evidence="2" type="ORF">E5083_20270</name>
</gene>